<evidence type="ECO:0000313" key="3">
    <source>
        <dbReference type="EnsemblMetazoa" id="HelroP168291"/>
    </source>
</evidence>
<reference evidence="3" key="3">
    <citation type="submission" date="2015-06" db="UniProtKB">
        <authorList>
            <consortium name="EnsemblMetazoa"/>
        </authorList>
    </citation>
    <scope>IDENTIFICATION</scope>
</reference>
<dbReference type="GO" id="GO:0051881">
    <property type="term" value="P:regulation of mitochondrial membrane potential"/>
    <property type="evidence" value="ECO:0000318"/>
    <property type="project" value="GO_Central"/>
</dbReference>
<dbReference type="InParanoid" id="T1F0E7"/>
<dbReference type="RefSeq" id="XP_009012417.1">
    <property type="nucleotide sequence ID" value="XM_009014169.1"/>
</dbReference>
<evidence type="ECO:0008006" key="5">
    <source>
        <dbReference type="Google" id="ProtNLM"/>
    </source>
</evidence>
<organism evidence="3 4">
    <name type="scientific">Helobdella robusta</name>
    <name type="common">Californian leech</name>
    <dbReference type="NCBI Taxonomy" id="6412"/>
    <lineage>
        <taxon>Eukaryota</taxon>
        <taxon>Metazoa</taxon>
        <taxon>Spiralia</taxon>
        <taxon>Lophotrochozoa</taxon>
        <taxon>Annelida</taxon>
        <taxon>Clitellata</taxon>
        <taxon>Hirudinea</taxon>
        <taxon>Rhynchobdellida</taxon>
        <taxon>Glossiphoniidae</taxon>
        <taxon>Helobdella</taxon>
    </lineage>
</organism>
<name>T1F0E7_HELRO</name>
<evidence type="ECO:0000313" key="4">
    <source>
        <dbReference type="Proteomes" id="UP000015101"/>
    </source>
</evidence>
<dbReference type="GO" id="GO:0005739">
    <property type="term" value="C:mitochondrion"/>
    <property type="evidence" value="ECO:0000318"/>
    <property type="project" value="GO_Central"/>
</dbReference>
<dbReference type="HOGENOM" id="CLU_152285_0_0_1"/>
<dbReference type="EMBL" id="KB095959">
    <property type="protein sequence ID" value="ESO09324.1"/>
    <property type="molecule type" value="Genomic_DNA"/>
</dbReference>
<sequence>MGQITSSLGLWKSNKNADYPYNSSNNSSERSVTPYVYRRRGSMYFDEDGDLAHEFYEEIKTHKGVKMKRVPNNCLIPQGYIKLSTPRLNKDIPIIIHEAKS</sequence>
<dbReference type="AlphaFoldDB" id="T1F0E7"/>
<dbReference type="GeneID" id="20202297"/>
<dbReference type="OMA" id="KMERNSH"/>
<dbReference type="PANTHER" id="PTHR15453">
    <property type="entry name" value="TUMOR SUPPRESSOR CANDIDATE 2"/>
    <property type="match status" value="1"/>
</dbReference>
<dbReference type="Pfam" id="PF15000">
    <property type="entry name" value="TUSC2"/>
    <property type="match status" value="1"/>
</dbReference>
<dbReference type="KEGG" id="hro:HELRODRAFT_168291"/>
<accession>T1F0E7</accession>
<dbReference type="PANTHER" id="PTHR15453:SF8">
    <property type="entry name" value="TUMOR SUPPRESSOR CANDIDATE 2"/>
    <property type="match status" value="1"/>
</dbReference>
<dbReference type="Proteomes" id="UP000015101">
    <property type="component" value="Unassembled WGS sequence"/>
</dbReference>
<proteinExistence type="predicted"/>
<reference evidence="2 4" key="2">
    <citation type="journal article" date="2013" name="Nature">
        <title>Insights into bilaterian evolution from three spiralian genomes.</title>
        <authorList>
            <person name="Simakov O."/>
            <person name="Marletaz F."/>
            <person name="Cho S.J."/>
            <person name="Edsinger-Gonzales E."/>
            <person name="Havlak P."/>
            <person name="Hellsten U."/>
            <person name="Kuo D.H."/>
            <person name="Larsson T."/>
            <person name="Lv J."/>
            <person name="Arendt D."/>
            <person name="Savage R."/>
            <person name="Osoegawa K."/>
            <person name="de Jong P."/>
            <person name="Grimwood J."/>
            <person name="Chapman J.A."/>
            <person name="Shapiro H."/>
            <person name="Aerts A."/>
            <person name="Otillar R.P."/>
            <person name="Terry A.Y."/>
            <person name="Boore J.L."/>
            <person name="Grigoriev I.V."/>
            <person name="Lindberg D.R."/>
            <person name="Seaver E.C."/>
            <person name="Weisblat D.A."/>
            <person name="Putnam N.H."/>
            <person name="Rokhsar D.S."/>
        </authorList>
    </citation>
    <scope>NUCLEOTIDE SEQUENCE</scope>
</reference>
<dbReference type="EnsemblMetazoa" id="HelroT168291">
    <property type="protein sequence ID" value="HelroP168291"/>
    <property type="gene ID" value="HelroG168291"/>
</dbReference>
<dbReference type="OrthoDB" id="9025707at2759"/>
<feature type="region of interest" description="Disordered" evidence="1">
    <location>
        <begin position="1"/>
        <end position="31"/>
    </location>
</feature>
<evidence type="ECO:0000313" key="2">
    <source>
        <dbReference type="EMBL" id="ESO09324.1"/>
    </source>
</evidence>
<dbReference type="CTD" id="20202297"/>
<gene>
    <name evidence="3" type="primary">20202297</name>
    <name evidence="2" type="ORF">HELRODRAFT_168291</name>
</gene>
<protein>
    <recommendedName>
        <fullName evidence="5">Tumor suppressor candidate 2</fullName>
    </recommendedName>
</protein>
<evidence type="ECO:0000256" key="1">
    <source>
        <dbReference type="SAM" id="MobiDB-lite"/>
    </source>
</evidence>
<dbReference type="EMBL" id="AMQM01002935">
    <property type="status" value="NOT_ANNOTATED_CDS"/>
    <property type="molecule type" value="Genomic_DNA"/>
</dbReference>
<reference evidence="4" key="1">
    <citation type="submission" date="2012-12" db="EMBL/GenBank/DDBJ databases">
        <authorList>
            <person name="Hellsten U."/>
            <person name="Grimwood J."/>
            <person name="Chapman J.A."/>
            <person name="Shapiro H."/>
            <person name="Aerts A."/>
            <person name="Otillar R.P."/>
            <person name="Terry A.Y."/>
            <person name="Boore J.L."/>
            <person name="Simakov O."/>
            <person name="Marletaz F."/>
            <person name="Cho S.-J."/>
            <person name="Edsinger-Gonzales E."/>
            <person name="Havlak P."/>
            <person name="Kuo D.-H."/>
            <person name="Larsson T."/>
            <person name="Lv J."/>
            <person name="Arendt D."/>
            <person name="Savage R."/>
            <person name="Osoegawa K."/>
            <person name="de Jong P."/>
            <person name="Lindberg D.R."/>
            <person name="Seaver E.C."/>
            <person name="Weisblat D.A."/>
            <person name="Putnam N.H."/>
            <person name="Grigoriev I.V."/>
            <person name="Rokhsar D.S."/>
        </authorList>
    </citation>
    <scope>NUCLEOTIDE SEQUENCE</scope>
</reference>
<dbReference type="InterPro" id="IPR029393">
    <property type="entry name" value="FUS1"/>
</dbReference>
<keyword evidence="4" id="KW-1185">Reference proteome</keyword>